<dbReference type="EMBL" id="CP011509">
    <property type="protein sequence ID" value="AKJ04006.1"/>
    <property type="molecule type" value="Genomic_DNA"/>
</dbReference>
<dbReference type="AlphaFoldDB" id="A0AAC8TGY3"/>
<feature type="signal peptide" evidence="1">
    <location>
        <begin position="1"/>
        <end position="21"/>
    </location>
</feature>
<gene>
    <name evidence="2" type="ORF">AA314_05632</name>
    <name evidence="3" type="ORF">ATI61_101898</name>
</gene>
<keyword evidence="5" id="KW-1185">Reference proteome</keyword>
<dbReference type="KEGG" id="age:AA314_05632"/>
<evidence type="ECO:0000313" key="3">
    <source>
        <dbReference type="EMBL" id="REG37908.1"/>
    </source>
</evidence>
<keyword evidence="1" id="KW-0732">Signal</keyword>
<dbReference type="RefSeq" id="WP_047857920.1">
    <property type="nucleotide sequence ID" value="NZ_CP011509.1"/>
</dbReference>
<evidence type="ECO:0000256" key="1">
    <source>
        <dbReference type="SAM" id="SignalP"/>
    </source>
</evidence>
<feature type="chain" id="PRO_5042238366" description="Lipoprotein" evidence="1">
    <location>
        <begin position="22"/>
        <end position="301"/>
    </location>
</feature>
<evidence type="ECO:0000313" key="2">
    <source>
        <dbReference type="EMBL" id="AKJ04006.1"/>
    </source>
</evidence>
<dbReference type="Proteomes" id="UP000035579">
    <property type="component" value="Chromosome"/>
</dbReference>
<evidence type="ECO:0000313" key="4">
    <source>
        <dbReference type="Proteomes" id="UP000035579"/>
    </source>
</evidence>
<proteinExistence type="predicted"/>
<accession>A0AAC8TGY3</accession>
<evidence type="ECO:0000313" key="5">
    <source>
        <dbReference type="Proteomes" id="UP000256345"/>
    </source>
</evidence>
<name>A0AAC8TGY3_9BACT</name>
<evidence type="ECO:0008006" key="6">
    <source>
        <dbReference type="Google" id="ProtNLM"/>
    </source>
</evidence>
<protein>
    <recommendedName>
        <fullName evidence="6">Lipoprotein</fullName>
    </recommendedName>
</protein>
<reference evidence="2 4" key="1">
    <citation type="submission" date="2015-05" db="EMBL/GenBank/DDBJ databases">
        <title>Genome assembly of Archangium gephyra DSM 2261.</title>
        <authorList>
            <person name="Sharma G."/>
            <person name="Subramanian S."/>
        </authorList>
    </citation>
    <scope>NUCLEOTIDE SEQUENCE [LARGE SCALE GENOMIC DNA]</scope>
    <source>
        <strain evidence="2 4">DSM 2261</strain>
    </source>
</reference>
<sequence length="301" mass="31934">MFATFAKTLSLSAVMALPLMACGGGMEEPAVDESQSQLGVSEAAFSGNWNYSWGDTKTSSVDIGTSVGRTCFLTGIGGHLRPLGAYLYSGGTYPAMAGVRKAANGNYELYVQPEAGKHLIAYARCVNSAAGRIEVSWSSGSQSYYGDKVIAAAATNRQCFLQDVKNFAVPLKDSSGAIYSYSWAFDDKPNPDEVRVLNDGSYWKLAIKSGAHTYPVNIHASAVCLDINEFDGAWTWKAGDPGTAQINLTNESGSTCGLTGINGHFDAASGDWNDAVSITTSGSQFLLNMENGKRGWAACMK</sequence>
<dbReference type="EMBL" id="QUMU01000001">
    <property type="protein sequence ID" value="REG37908.1"/>
    <property type="molecule type" value="Genomic_DNA"/>
</dbReference>
<reference evidence="3 5" key="2">
    <citation type="submission" date="2018-08" db="EMBL/GenBank/DDBJ databases">
        <title>Genomic Encyclopedia of Archaeal and Bacterial Type Strains, Phase II (KMG-II): from individual species to whole genera.</title>
        <authorList>
            <person name="Goeker M."/>
        </authorList>
    </citation>
    <scope>NUCLEOTIDE SEQUENCE [LARGE SCALE GENOMIC DNA]</scope>
    <source>
        <strain evidence="3 5">DSM 2261</strain>
    </source>
</reference>
<dbReference type="Proteomes" id="UP000256345">
    <property type="component" value="Unassembled WGS sequence"/>
</dbReference>
<organism evidence="2 4">
    <name type="scientific">Archangium gephyra</name>
    <dbReference type="NCBI Taxonomy" id="48"/>
    <lineage>
        <taxon>Bacteria</taxon>
        <taxon>Pseudomonadati</taxon>
        <taxon>Myxococcota</taxon>
        <taxon>Myxococcia</taxon>
        <taxon>Myxococcales</taxon>
        <taxon>Cystobacterineae</taxon>
        <taxon>Archangiaceae</taxon>
        <taxon>Archangium</taxon>
    </lineage>
</organism>